<protein>
    <submittedName>
        <fullName evidence="4">Phosphoinositide kinase, FYVE finger containing</fullName>
    </submittedName>
</protein>
<evidence type="ECO:0000313" key="2">
    <source>
        <dbReference type="EMBL" id="VDO97289.1"/>
    </source>
</evidence>
<feature type="region of interest" description="Disordered" evidence="1">
    <location>
        <begin position="65"/>
        <end position="133"/>
    </location>
</feature>
<dbReference type="WBParaSite" id="SBAD_0000244001-mRNA-1">
    <property type="protein sequence ID" value="SBAD_0000244001-mRNA-1"/>
    <property type="gene ID" value="SBAD_0000244001"/>
</dbReference>
<dbReference type="AlphaFoldDB" id="A0A183IFD7"/>
<evidence type="ECO:0000256" key="1">
    <source>
        <dbReference type="SAM" id="MobiDB-lite"/>
    </source>
</evidence>
<feature type="compositionally biased region" description="Basic residues" evidence="1">
    <location>
        <begin position="31"/>
        <end position="44"/>
    </location>
</feature>
<proteinExistence type="predicted"/>
<reference evidence="4" key="1">
    <citation type="submission" date="2016-06" db="UniProtKB">
        <authorList>
            <consortium name="WormBaseParasite"/>
        </authorList>
    </citation>
    <scope>IDENTIFICATION</scope>
</reference>
<evidence type="ECO:0000313" key="3">
    <source>
        <dbReference type="Proteomes" id="UP000270296"/>
    </source>
</evidence>
<sequence>MDSKPSGSETSGSDYSLTSAQHHSYKKSFGRFLKKLSPKPRCRSKSPVGKNKSWITVEYRGGNLHHQQMSSSASLVDDRDRVVRDSSRREHLQQQPSPPSRAAGFFQTLNHTLSRSSRRKPCPDSKGVVNRAASESELISCRVSHDMTGT</sequence>
<organism evidence="4">
    <name type="scientific">Soboliphyme baturini</name>
    <dbReference type="NCBI Taxonomy" id="241478"/>
    <lineage>
        <taxon>Eukaryota</taxon>
        <taxon>Metazoa</taxon>
        <taxon>Ecdysozoa</taxon>
        <taxon>Nematoda</taxon>
        <taxon>Enoplea</taxon>
        <taxon>Dorylaimia</taxon>
        <taxon>Dioctophymatida</taxon>
        <taxon>Dioctophymatoidea</taxon>
        <taxon>Soboliphymatidae</taxon>
        <taxon>Soboliphyme</taxon>
    </lineage>
</organism>
<feature type="region of interest" description="Disordered" evidence="1">
    <location>
        <begin position="31"/>
        <end position="53"/>
    </location>
</feature>
<evidence type="ECO:0000313" key="4">
    <source>
        <dbReference type="WBParaSite" id="SBAD_0000244001-mRNA-1"/>
    </source>
</evidence>
<feature type="region of interest" description="Disordered" evidence="1">
    <location>
        <begin position="1"/>
        <end position="20"/>
    </location>
</feature>
<gene>
    <name evidence="2" type="ORF">SBAD_LOCUS2331</name>
</gene>
<name>A0A183IFD7_9BILA</name>
<reference evidence="2 3" key="2">
    <citation type="submission" date="2018-11" db="EMBL/GenBank/DDBJ databases">
        <authorList>
            <consortium name="Pathogen Informatics"/>
        </authorList>
    </citation>
    <scope>NUCLEOTIDE SEQUENCE [LARGE SCALE GENOMIC DNA]</scope>
</reference>
<feature type="compositionally biased region" description="Basic and acidic residues" evidence="1">
    <location>
        <begin position="76"/>
        <end position="92"/>
    </location>
</feature>
<keyword evidence="3" id="KW-1185">Reference proteome</keyword>
<dbReference type="Proteomes" id="UP000270296">
    <property type="component" value="Unassembled WGS sequence"/>
</dbReference>
<dbReference type="EMBL" id="UZAM01007178">
    <property type="protein sequence ID" value="VDO97289.1"/>
    <property type="molecule type" value="Genomic_DNA"/>
</dbReference>
<accession>A0A183IFD7</accession>